<dbReference type="AlphaFoldDB" id="A0A484LN32"/>
<dbReference type="Pfam" id="PF04566">
    <property type="entry name" value="RNA_pol_Rpb2_4"/>
    <property type="match status" value="1"/>
</dbReference>
<evidence type="ECO:0000259" key="11">
    <source>
        <dbReference type="Pfam" id="PF04567"/>
    </source>
</evidence>
<keyword evidence="13" id="KW-1185">Reference proteome</keyword>
<keyword evidence="5" id="KW-0548">Nucleotidyltransferase</keyword>
<dbReference type="InterPro" id="IPR007647">
    <property type="entry name" value="RNA_pol_Rpb2_5"/>
</dbReference>
<evidence type="ECO:0000259" key="10">
    <source>
        <dbReference type="Pfam" id="PF04566"/>
    </source>
</evidence>
<accession>A0A484LN32</accession>
<evidence type="ECO:0000313" key="13">
    <source>
        <dbReference type="Proteomes" id="UP000595140"/>
    </source>
</evidence>
<dbReference type="CDD" id="cd00653">
    <property type="entry name" value="RNA_pol_B_RPB2"/>
    <property type="match status" value="1"/>
</dbReference>
<dbReference type="InterPro" id="IPR037033">
    <property type="entry name" value="DNA-dir_RNAP_su2_hyb_sf"/>
</dbReference>
<protein>
    <recommendedName>
        <fullName evidence="2">DNA-directed RNA polymerase</fullName>
        <ecNumber evidence="2">2.7.7.6</ecNumber>
    </recommendedName>
</protein>
<dbReference type="SUPFAM" id="SSF64484">
    <property type="entry name" value="beta and beta-prime subunits of DNA dependent RNA-polymerase"/>
    <property type="match status" value="1"/>
</dbReference>
<dbReference type="EC" id="2.7.7.6" evidence="2"/>
<proteinExistence type="inferred from homology"/>
<comment type="similarity">
    <text evidence="1 7">Belongs to the RNA polymerase beta chain family.</text>
</comment>
<evidence type="ECO:0000256" key="7">
    <source>
        <dbReference type="RuleBase" id="RU000434"/>
    </source>
</evidence>
<reference evidence="12 13" key="1">
    <citation type="submission" date="2018-04" db="EMBL/GenBank/DDBJ databases">
        <authorList>
            <person name="Vogel A."/>
        </authorList>
    </citation>
    <scope>NUCLEOTIDE SEQUENCE [LARGE SCALE GENOMIC DNA]</scope>
</reference>
<dbReference type="InterPro" id="IPR007645">
    <property type="entry name" value="RNA_pol_Rpb2_3"/>
</dbReference>
<dbReference type="Pfam" id="PF04565">
    <property type="entry name" value="RNA_pol_Rpb2_3"/>
    <property type="match status" value="1"/>
</dbReference>
<feature type="domain" description="RNA polymerase Rpb2" evidence="9">
    <location>
        <begin position="75"/>
        <end position="141"/>
    </location>
</feature>
<evidence type="ECO:0000256" key="4">
    <source>
        <dbReference type="ARBA" id="ARBA00022679"/>
    </source>
</evidence>
<keyword evidence="6" id="KW-0804">Transcription</keyword>
<evidence type="ECO:0000259" key="8">
    <source>
        <dbReference type="Pfam" id="PF00562"/>
    </source>
</evidence>
<dbReference type="FunFam" id="2.40.270.10:FF:000011">
    <property type="entry name" value="DNA-directed RNA polymerase subunit beta"/>
    <property type="match status" value="1"/>
</dbReference>
<evidence type="ECO:0000256" key="5">
    <source>
        <dbReference type="ARBA" id="ARBA00022695"/>
    </source>
</evidence>
<dbReference type="Gene3D" id="2.40.270.10">
    <property type="entry name" value="DNA-directed RNA polymerase, subunit 2, domain 6"/>
    <property type="match status" value="2"/>
</dbReference>
<dbReference type="GO" id="GO:0003899">
    <property type="term" value="F:DNA-directed RNA polymerase activity"/>
    <property type="evidence" value="ECO:0007669"/>
    <property type="project" value="UniProtKB-EC"/>
</dbReference>
<feature type="domain" description="RNA polymerase Rpb2" evidence="11">
    <location>
        <begin position="259"/>
        <end position="291"/>
    </location>
</feature>
<evidence type="ECO:0000256" key="1">
    <source>
        <dbReference type="ARBA" id="ARBA00006835"/>
    </source>
</evidence>
<feature type="domain" description="DNA-directed RNA polymerase subunit 2 hybrid-binding" evidence="8">
    <location>
        <begin position="431"/>
        <end position="595"/>
    </location>
</feature>
<dbReference type="InterPro" id="IPR015712">
    <property type="entry name" value="DNA-dir_RNA_pol_su2"/>
</dbReference>
<dbReference type="PANTHER" id="PTHR20856">
    <property type="entry name" value="DNA-DIRECTED RNA POLYMERASE I SUBUNIT 2"/>
    <property type="match status" value="1"/>
</dbReference>
<evidence type="ECO:0000259" key="9">
    <source>
        <dbReference type="Pfam" id="PF04565"/>
    </source>
</evidence>
<keyword evidence="4" id="KW-0808">Transferase</keyword>
<evidence type="ECO:0000256" key="3">
    <source>
        <dbReference type="ARBA" id="ARBA00022478"/>
    </source>
</evidence>
<dbReference type="GO" id="GO:0032549">
    <property type="term" value="F:ribonucleoside binding"/>
    <property type="evidence" value="ECO:0007669"/>
    <property type="project" value="InterPro"/>
</dbReference>
<dbReference type="OrthoDB" id="10248617at2759"/>
<evidence type="ECO:0000256" key="6">
    <source>
        <dbReference type="ARBA" id="ARBA00023163"/>
    </source>
</evidence>
<dbReference type="InterPro" id="IPR007120">
    <property type="entry name" value="DNA-dir_RNAP_su2_dom"/>
</dbReference>
<sequence length="687" mass="76962">MLSGQLLSLVFEDSFRRMNCDLRRKIDKHIAEKSSDVNIQLFIDKSAITMALERTLSTGNLDISRLRVHMKGTTQVVSRLSFIGLLGQMTRISPQGQECMKATDASRRALQSSQWGMICPCDTTVGVACGLVKNLALMTHVTADQDDSTFPLLCYTFGVETLELLPQDLFTRDSYIVMLNGVIIGKHRQPKKFADDMRKLRRSGRMNMFTSIYVNEKQGSVCIDTSGGRLCRPLERVLNGVPKVKEHHVRELKDGVRDFYDFIKDGLVEYVDANEENNLLIALLEKDITQATTHVEIDPSTILGVCAGLIPYPHHNDSKCNTYQFNRMDALTNILVYPQRPLLTTKSIELVGFDKLGAGQNAIVAVMSYSGYDIGNAIVMNEASLDRGLGRCVVYKRECGSSSSKEVGPQEPQRWEIEKEAVVFSYKSQKFCAKKLKRQTRRPEVGDRFSCRHGKKSIVGLIVKQEDLPFTEFGICPDLIINPHGLIGPTTVGKMIELLGSKAGVSVGKLLYGTAFGDTSGHADTVDDISKILAMHGFNYHGKDFLYSGITGEPLQAFIFMGPIYYQKLKHMVIDKMKVCGKSYRCLFTRQPINGSRVGEMERDCLISYGASMLINEHFMISSDAFEVQVCRKCGLLGYYDYKLKAGVCSMCNDVNNMSRVKMPFAFKLLIQELQSMNIVPRLKLED</sequence>
<dbReference type="InterPro" id="IPR007646">
    <property type="entry name" value="RNA_pol_Rpb2_4"/>
</dbReference>
<name>A0A484LN32_9ASTE</name>
<dbReference type="GO" id="GO:0000428">
    <property type="term" value="C:DNA-directed RNA polymerase complex"/>
    <property type="evidence" value="ECO:0007669"/>
    <property type="project" value="UniProtKB-KW"/>
</dbReference>
<evidence type="ECO:0000256" key="2">
    <source>
        <dbReference type="ARBA" id="ARBA00012418"/>
    </source>
</evidence>
<dbReference type="Pfam" id="PF00562">
    <property type="entry name" value="RNA_pol_Rpb2_6"/>
    <property type="match status" value="2"/>
</dbReference>
<dbReference type="Gene3D" id="3.90.1800.10">
    <property type="entry name" value="RNA polymerase alpha subunit dimerisation domain"/>
    <property type="match status" value="1"/>
</dbReference>
<keyword evidence="3" id="KW-0240">DNA-directed RNA polymerase</keyword>
<feature type="domain" description="DNA-directed RNA polymerase subunit 2 hybrid-binding" evidence="8">
    <location>
        <begin position="307"/>
        <end position="405"/>
    </location>
</feature>
<gene>
    <name evidence="12" type="ORF">CCAM_LOCUS19718</name>
</gene>
<dbReference type="GO" id="GO:0006351">
    <property type="term" value="P:DNA-templated transcription"/>
    <property type="evidence" value="ECO:0007669"/>
    <property type="project" value="InterPro"/>
</dbReference>
<dbReference type="Pfam" id="PF04567">
    <property type="entry name" value="RNA_pol_Rpb2_5"/>
    <property type="match status" value="1"/>
</dbReference>
<dbReference type="EMBL" id="OOIL02001755">
    <property type="protein sequence ID" value="VFQ77942.1"/>
    <property type="molecule type" value="Genomic_DNA"/>
</dbReference>
<dbReference type="GO" id="GO:0003677">
    <property type="term" value="F:DNA binding"/>
    <property type="evidence" value="ECO:0007669"/>
    <property type="project" value="InterPro"/>
</dbReference>
<evidence type="ECO:0000313" key="12">
    <source>
        <dbReference type="EMBL" id="VFQ77942.1"/>
    </source>
</evidence>
<dbReference type="Proteomes" id="UP000595140">
    <property type="component" value="Unassembled WGS sequence"/>
</dbReference>
<dbReference type="Gene3D" id="3.90.1100.10">
    <property type="match status" value="1"/>
</dbReference>
<organism evidence="12 13">
    <name type="scientific">Cuscuta campestris</name>
    <dbReference type="NCBI Taxonomy" id="132261"/>
    <lineage>
        <taxon>Eukaryota</taxon>
        <taxon>Viridiplantae</taxon>
        <taxon>Streptophyta</taxon>
        <taxon>Embryophyta</taxon>
        <taxon>Tracheophyta</taxon>
        <taxon>Spermatophyta</taxon>
        <taxon>Magnoliopsida</taxon>
        <taxon>eudicotyledons</taxon>
        <taxon>Gunneridae</taxon>
        <taxon>Pentapetalae</taxon>
        <taxon>asterids</taxon>
        <taxon>lamiids</taxon>
        <taxon>Solanales</taxon>
        <taxon>Convolvulaceae</taxon>
        <taxon>Cuscuteae</taxon>
        <taxon>Cuscuta</taxon>
        <taxon>Cuscuta subgen. Grammica</taxon>
        <taxon>Cuscuta sect. Cleistogrammica</taxon>
    </lineage>
</organism>
<feature type="domain" description="RNA polymerase Rpb2" evidence="10">
    <location>
        <begin position="177"/>
        <end position="234"/>
    </location>
</feature>